<dbReference type="InterPro" id="IPR014718">
    <property type="entry name" value="GH-type_carb-bd"/>
</dbReference>
<accession>A0ABW4CLS9</accession>
<protein>
    <submittedName>
        <fullName evidence="3">GH92 family glycosyl hydrolase</fullName>
    </submittedName>
</protein>
<dbReference type="InterPro" id="IPR008928">
    <property type="entry name" value="6-hairpin_glycosidase_sf"/>
</dbReference>
<gene>
    <name evidence="3" type="ORF">ACFQ47_00010</name>
</gene>
<dbReference type="Proteomes" id="UP001597192">
    <property type="component" value="Unassembled WGS sequence"/>
</dbReference>
<evidence type="ECO:0000313" key="3">
    <source>
        <dbReference type="EMBL" id="MFD1431089.1"/>
    </source>
</evidence>
<dbReference type="InterPro" id="IPR012939">
    <property type="entry name" value="Glyco_hydro_92"/>
</dbReference>
<feature type="domain" description="Glycosyl hydrolase family 92" evidence="1">
    <location>
        <begin position="223"/>
        <end position="691"/>
    </location>
</feature>
<proteinExistence type="predicted"/>
<organism evidence="3 4">
    <name type="scientific">Lacticaseibacillus yichunensis</name>
    <dbReference type="NCBI Taxonomy" id="2486015"/>
    <lineage>
        <taxon>Bacteria</taxon>
        <taxon>Bacillati</taxon>
        <taxon>Bacillota</taxon>
        <taxon>Bacilli</taxon>
        <taxon>Lactobacillales</taxon>
        <taxon>Lactobacillaceae</taxon>
        <taxon>Lacticaseibacillus</taxon>
    </lineage>
</organism>
<dbReference type="PANTHER" id="PTHR12143:SF43">
    <property type="entry name" value="PUTATIVE-RELATED"/>
    <property type="match status" value="1"/>
</dbReference>
<evidence type="ECO:0000313" key="4">
    <source>
        <dbReference type="Proteomes" id="UP001597192"/>
    </source>
</evidence>
<name>A0ABW4CLS9_9LACO</name>
<dbReference type="PANTHER" id="PTHR12143">
    <property type="entry name" value="PEPTIDE N-GLYCANASE PNGASE -RELATED"/>
    <property type="match status" value="1"/>
</dbReference>
<evidence type="ECO:0000259" key="1">
    <source>
        <dbReference type="Pfam" id="PF07971"/>
    </source>
</evidence>
<keyword evidence="4" id="KW-1185">Reference proteome</keyword>
<dbReference type="Gene3D" id="1.20.1610.10">
    <property type="entry name" value="alpha-1,2-mannosidases domains"/>
    <property type="match status" value="1"/>
</dbReference>
<dbReference type="Pfam" id="PF17678">
    <property type="entry name" value="Glyco_hydro_92N"/>
    <property type="match status" value="1"/>
</dbReference>
<reference evidence="4" key="1">
    <citation type="journal article" date="2019" name="Int. J. Syst. Evol. Microbiol.">
        <title>The Global Catalogue of Microorganisms (GCM) 10K type strain sequencing project: providing services to taxonomists for standard genome sequencing and annotation.</title>
        <authorList>
            <consortium name="The Broad Institute Genomics Platform"/>
            <consortium name="The Broad Institute Genome Sequencing Center for Infectious Disease"/>
            <person name="Wu L."/>
            <person name="Ma J."/>
        </authorList>
    </citation>
    <scope>NUCLEOTIDE SEQUENCE [LARGE SCALE GENOMIC DNA]</scope>
    <source>
        <strain evidence="4">CCM 8947</strain>
    </source>
</reference>
<feature type="domain" description="Glycosyl hydrolase family 92 N-terminal" evidence="2">
    <location>
        <begin position="7"/>
        <end position="86"/>
    </location>
</feature>
<dbReference type="RefSeq" id="WP_125698362.1">
    <property type="nucleotide sequence ID" value="NZ_JBHTOG010000001.1"/>
</dbReference>
<dbReference type="GO" id="GO:0016787">
    <property type="term" value="F:hydrolase activity"/>
    <property type="evidence" value="ECO:0007669"/>
    <property type="project" value="UniProtKB-KW"/>
</dbReference>
<dbReference type="Gene3D" id="2.70.98.10">
    <property type="match status" value="1"/>
</dbReference>
<dbReference type="InterPro" id="IPR041371">
    <property type="entry name" value="GH92_N"/>
</dbReference>
<dbReference type="SUPFAM" id="SSF48208">
    <property type="entry name" value="Six-hairpin glycosidases"/>
    <property type="match status" value="1"/>
</dbReference>
<keyword evidence="3" id="KW-0378">Hydrolase</keyword>
<comment type="caution">
    <text evidence="3">The sequence shown here is derived from an EMBL/GenBank/DDBJ whole genome shotgun (WGS) entry which is preliminary data.</text>
</comment>
<dbReference type="InterPro" id="IPR050883">
    <property type="entry name" value="PNGase"/>
</dbReference>
<dbReference type="Gene3D" id="1.20.1050.60">
    <property type="entry name" value="alpha-1,2-mannosidase"/>
    <property type="match status" value="1"/>
</dbReference>
<evidence type="ECO:0000259" key="2">
    <source>
        <dbReference type="Pfam" id="PF17678"/>
    </source>
</evidence>
<sequence length="694" mass="76331">MFSVDQIDTRTGTASTYEFSHGNTLPLTGVPFGMNYLSVQTTQADTPWWFDPHQTAFAGLRITHQPSPWIGDYQHVLFTPLSGEGFAETPLLTYDPKAATFAPHLLHLTEQGQQIAMTATAGLTGGAIRLHSLTGTTLRLRITSPKSAFVNAENNVITLTTSNFSGSEDPDFTMWLTLTVPEGQPLPTVEAAGTDATDLVFPTATAEVRFATSFLSAQQGKLNLSRLAQFSFDDLVAVHREAWQTHFDQIEVSDHHADRENLFYANFYRALLFPMRFYEEDAKGAPQHYDTTSKTVRPGKLFTNIGFWDTYKSSFPLYTLLMPAQYHDFLEGCLNSYKETGFLPRWLSPDERGMMPGTMVDAVIADAAVKGQAQDLMPQFLEAMIHGAETISHDPKYGREGLAEYLELGYVPAEIHESVNKTLDYAYSDWLISVVATSLGKTEIAAKYAKRSENWRNVFDPSVKLMHSKDKAGHFTPGFDDLAWGNGFTEGGAWQSSFAVYEDLPGLIEATGGKDAFVENLHKMVNQPAVYHVGSYGGTIHEMRELAAQPFGQLAISNQPSFHLPYLFAIAGDSHSTELVVKQLLLHAFSTAPEGYPGDEDNGSMASWVLWSGLGFYPVTPGSGKYVLGVPFFDHVAIHLPNGKTLTLTTPNNHDALNFVGERTLNGKPLAGPFISHAALEAGGEMRTTLQLLG</sequence>
<dbReference type="EMBL" id="JBHTOG010000001">
    <property type="protein sequence ID" value="MFD1431089.1"/>
    <property type="molecule type" value="Genomic_DNA"/>
</dbReference>
<dbReference type="Gene3D" id="3.30.2080.10">
    <property type="entry name" value="GH92 mannosidase domain"/>
    <property type="match status" value="1"/>
</dbReference>
<dbReference type="Pfam" id="PF07971">
    <property type="entry name" value="Glyco_hydro_92"/>
    <property type="match status" value="1"/>
</dbReference>
<dbReference type="NCBIfam" id="TIGR01180">
    <property type="entry name" value="aman2_put"/>
    <property type="match status" value="1"/>
</dbReference>
<dbReference type="InterPro" id="IPR005887">
    <property type="entry name" value="GH92_a_mannosidase_put"/>
</dbReference>